<protein>
    <submittedName>
        <fullName evidence="1">IMP cyclohydrolase / Phosphoribosylaminoimidazolecarboxamide formyltransferase</fullName>
        <ecNumber evidence="1">2.1.2.3</ecNumber>
        <ecNumber evidence="1">3.5.4.10</ecNumber>
    </submittedName>
</protein>
<dbReference type="GO" id="GO:0006189">
    <property type="term" value="P:'de novo' IMP biosynthetic process"/>
    <property type="evidence" value="ECO:0007669"/>
    <property type="project" value="TreeGrafter"/>
</dbReference>
<dbReference type="AlphaFoldDB" id="A0A3B0T343"/>
<dbReference type="InterPro" id="IPR016193">
    <property type="entry name" value="Cytidine_deaminase-like"/>
</dbReference>
<sequence>SNAIILVKGMQTVGIGCGQTSRVESVNIAIQKAGAKAKGSLLISDAFIPHVDNIELACKAGIKVVVQTGGSMADADVIKAADKAKIAMVMTGVRHFKH</sequence>
<reference evidence="1" key="1">
    <citation type="submission" date="2018-06" db="EMBL/GenBank/DDBJ databases">
        <authorList>
            <person name="Zhirakovskaya E."/>
        </authorList>
    </citation>
    <scope>NUCLEOTIDE SEQUENCE</scope>
</reference>
<accession>A0A3B0T343</accession>
<dbReference type="GO" id="GO:0004643">
    <property type="term" value="F:phosphoribosylaminoimidazolecarboxamide formyltransferase activity"/>
    <property type="evidence" value="ECO:0007669"/>
    <property type="project" value="UniProtKB-EC"/>
</dbReference>
<dbReference type="SUPFAM" id="SSF53927">
    <property type="entry name" value="Cytidine deaminase-like"/>
    <property type="match status" value="1"/>
</dbReference>
<evidence type="ECO:0000313" key="1">
    <source>
        <dbReference type="EMBL" id="VAW12368.1"/>
    </source>
</evidence>
<dbReference type="Gene3D" id="3.40.140.20">
    <property type="match status" value="1"/>
</dbReference>
<gene>
    <name evidence="1" type="ORF">MNBD_BACTEROID05-834</name>
</gene>
<keyword evidence="1" id="KW-0378">Hydrolase</keyword>
<dbReference type="EC" id="3.5.4.10" evidence="1"/>
<dbReference type="EC" id="2.1.2.3" evidence="1"/>
<dbReference type="PANTHER" id="PTHR11692">
    <property type="entry name" value="BIFUNCTIONAL PURINE BIOSYNTHESIS PROTEIN PURH"/>
    <property type="match status" value="1"/>
</dbReference>
<dbReference type="GO" id="GO:0003937">
    <property type="term" value="F:IMP cyclohydrolase activity"/>
    <property type="evidence" value="ECO:0007669"/>
    <property type="project" value="UniProtKB-EC"/>
</dbReference>
<dbReference type="InterPro" id="IPR002695">
    <property type="entry name" value="PurH-like"/>
</dbReference>
<keyword evidence="1" id="KW-0808">Transferase</keyword>
<name>A0A3B0T343_9ZZZZ</name>
<feature type="non-terminal residue" evidence="1">
    <location>
        <position position="1"/>
    </location>
</feature>
<organism evidence="1">
    <name type="scientific">hydrothermal vent metagenome</name>
    <dbReference type="NCBI Taxonomy" id="652676"/>
    <lineage>
        <taxon>unclassified sequences</taxon>
        <taxon>metagenomes</taxon>
        <taxon>ecological metagenomes</taxon>
    </lineage>
</organism>
<dbReference type="Pfam" id="PF01808">
    <property type="entry name" value="AICARFT_IMPCHas"/>
    <property type="match status" value="1"/>
</dbReference>
<dbReference type="EMBL" id="UOEN01000098">
    <property type="protein sequence ID" value="VAW12368.1"/>
    <property type="molecule type" value="Genomic_DNA"/>
</dbReference>
<dbReference type="GO" id="GO:0005829">
    <property type="term" value="C:cytosol"/>
    <property type="evidence" value="ECO:0007669"/>
    <property type="project" value="TreeGrafter"/>
</dbReference>
<dbReference type="InterPro" id="IPR024051">
    <property type="entry name" value="AICAR_Tfase_dup_dom_sf"/>
</dbReference>
<dbReference type="PANTHER" id="PTHR11692:SF0">
    <property type="entry name" value="BIFUNCTIONAL PURINE BIOSYNTHESIS PROTEIN ATIC"/>
    <property type="match status" value="1"/>
</dbReference>
<proteinExistence type="predicted"/>